<evidence type="ECO:0000313" key="2">
    <source>
        <dbReference type="EMBL" id="KAB1205668.1"/>
    </source>
</evidence>
<reference evidence="2 3" key="1">
    <citation type="journal article" date="2019" name="Plant Biotechnol. J.">
        <title>The red bayberry genome and genetic basis of sex determination.</title>
        <authorList>
            <person name="Jia H.M."/>
            <person name="Jia H.J."/>
            <person name="Cai Q.L."/>
            <person name="Wang Y."/>
            <person name="Zhao H.B."/>
            <person name="Yang W.F."/>
            <person name="Wang G.Y."/>
            <person name="Li Y.H."/>
            <person name="Zhan D.L."/>
            <person name="Shen Y.T."/>
            <person name="Niu Q.F."/>
            <person name="Chang L."/>
            <person name="Qiu J."/>
            <person name="Zhao L."/>
            <person name="Xie H.B."/>
            <person name="Fu W.Y."/>
            <person name="Jin J."/>
            <person name="Li X.W."/>
            <person name="Jiao Y."/>
            <person name="Zhou C.C."/>
            <person name="Tu T."/>
            <person name="Chai C.Y."/>
            <person name="Gao J.L."/>
            <person name="Fan L.J."/>
            <person name="van de Weg E."/>
            <person name="Wang J.Y."/>
            <person name="Gao Z.S."/>
        </authorList>
    </citation>
    <scope>NUCLEOTIDE SEQUENCE [LARGE SCALE GENOMIC DNA]</scope>
    <source>
        <tissue evidence="2">Leaves</tissue>
    </source>
</reference>
<dbReference type="PANTHER" id="PTHR23272">
    <property type="entry name" value="BED FINGER-RELATED"/>
    <property type="match status" value="1"/>
</dbReference>
<feature type="domain" description="hAT-like transposase RNase-H fold" evidence="1">
    <location>
        <begin position="3"/>
        <end position="85"/>
    </location>
</feature>
<dbReference type="GO" id="GO:0003677">
    <property type="term" value="F:DNA binding"/>
    <property type="evidence" value="ECO:0007669"/>
    <property type="project" value="InterPro"/>
</dbReference>
<organism evidence="2 3">
    <name type="scientific">Morella rubra</name>
    <name type="common">Chinese bayberry</name>
    <dbReference type="NCBI Taxonomy" id="262757"/>
    <lineage>
        <taxon>Eukaryota</taxon>
        <taxon>Viridiplantae</taxon>
        <taxon>Streptophyta</taxon>
        <taxon>Embryophyta</taxon>
        <taxon>Tracheophyta</taxon>
        <taxon>Spermatophyta</taxon>
        <taxon>Magnoliopsida</taxon>
        <taxon>eudicotyledons</taxon>
        <taxon>Gunneridae</taxon>
        <taxon>Pentapetalae</taxon>
        <taxon>rosids</taxon>
        <taxon>fabids</taxon>
        <taxon>Fagales</taxon>
        <taxon>Myricaceae</taxon>
        <taxon>Morella</taxon>
    </lineage>
</organism>
<protein>
    <recommendedName>
        <fullName evidence="1">hAT-like transposase RNase-H fold domain-containing protein</fullName>
    </recommendedName>
</protein>
<proteinExistence type="predicted"/>
<accession>A0A6A1V0V3</accession>
<dbReference type="EMBL" id="RXIC02000025">
    <property type="protein sequence ID" value="KAB1205668.1"/>
    <property type="molecule type" value="Genomic_DNA"/>
</dbReference>
<name>A0A6A1V0V3_9ROSI</name>
<evidence type="ECO:0000313" key="3">
    <source>
        <dbReference type="Proteomes" id="UP000516437"/>
    </source>
</evidence>
<dbReference type="PANTHER" id="PTHR23272:SF193">
    <property type="entry name" value="OS07G0624100 PROTEIN"/>
    <property type="match status" value="1"/>
</dbReference>
<dbReference type="Pfam" id="PF14372">
    <property type="entry name" value="hAT-like_RNase-H"/>
    <property type="match status" value="1"/>
</dbReference>
<sequence length="116" mass="12847">MHLGKYAASGDLFLADMAKRMQMKYNKYWGDLTKVNRLLFVAAVLDPQYKIIYLDFWFKKALGVELGAKMTSLVRGTLDQLFTEYANMDGSSSSGSVSAKLISNAASIVDGSYVID</sequence>
<dbReference type="OrthoDB" id="1738165at2759"/>
<dbReference type="Proteomes" id="UP000516437">
    <property type="component" value="Chromosome 7"/>
</dbReference>
<gene>
    <name evidence="2" type="ORF">CJ030_MR7G017840</name>
</gene>
<evidence type="ECO:0000259" key="1">
    <source>
        <dbReference type="Pfam" id="PF14372"/>
    </source>
</evidence>
<dbReference type="AlphaFoldDB" id="A0A6A1V0V3"/>
<comment type="caution">
    <text evidence="2">The sequence shown here is derived from an EMBL/GenBank/DDBJ whole genome shotgun (WGS) entry which is preliminary data.</text>
</comment>
<keyword evidence="3" id="KW-1185">Reference proteome</keyword>
<dbReference type="InterPro" id="IPR025525">
    <property type="entry name" value="hAT-like_transposase_RNase-H"/>
</dbReference>